<accession>A0A6H9YS89</accession>
<dbReference type="PROSITE" id="PS51257">
    <property type="entry name" value="PROKAR_LIPOPROTEIN"/>
    <property type="match status" value="1"/>
</dbReference>
<keyword evidence="4" id="KW-1185">Reference proteome</keyword>
<feature type="region of interest" description="Disordered" evidence="1">
    <location>
        <begin position="123"/>
        <end position="183"/>
    </location>
</feature>
<evidence type="ECO:0000313" key="4">
    <source>
        <dbReference type="Proteomes" id="UP000468735"/>
    </source>
</evidence>
<comment type="caution">
    <text evidence="3">The sequence shown here is derived from an EMBL/GenBank/DDBJ whole genome shotgun (WGS) entry which is preliminary data.</text>
</comment>
<dbReference type="RefSeq" id="WP_151561042.1">
    <property type="nucleotide sequence ID" value="NZ_WBMT01000007.1"/>
</dbReference>
<dbReference type="OrthoDB" id="7949713at2"/>
<keyword evidence="2" id="KW-0732">Signal</keyword>
<evidence type="ECO:0000256" key="2">
    <source>
        <dbReference type="SAM" id="SignalP"/>
    </source>
</evidence>
<feature type="chain" id="PRO_5039465231" description="Secreted protein" evidence="2">
    <location>
        <begin position="24"/>
        <end position="183"/>
    </location>
</feature>
<name>A0A6H9YS89_9ACTN</name>
<organism evidence="3 4">
    <name type="scientific">Actinomadura rudentiformis</name>
    <dbReference type="NCBI Taxonomy" id="359158"/>
    <lineage>
        <taxon>Bacteria</taxon>
        <taxon>Bacillati</taxon>
        <taxon>Actinomycetota</taxon>
        <taxon>Actinomycetes</taxon>
        <taxon>Streptosporangiales</taxon>
        <taxon>Thermomonosporaceae</taxon>
        <taxon>Actinomadura</taxon>
    </lineage>
</organism>
<gene>
    <name evidence="3" type="ORF">F8566_16010</name>
</gene>
<dbReference type="EMBL" id="WBMT01000007">
    <property type="protein sequence ID" value="KAB2348313.1"/>
    <property type="molecule type" value="Genomic_DNA"/>
</dbReference>
<feature type="compositionally biased region" description="Basic and acidic residues" evidence="1">
    <location>
        <begin position="132"/>
        <end position="142"/>
    </location>
</feature>
<evidence type="ECO:0000313" key="3">
    <source>
        <dbReference type="EMBL" id="KAB2348313.1"/>
    </source>
</evidence>
<evidence type="ECO:0000256" key="1">
    <source>
        <dbReference type="SAM" id="MobiDB-lite"/>
    </source>
</evidence>
<reference evidence="3 4" key="1">
    <citation type="submission" date="2019-09" db="EMBL/GenBank/DDBJ databases">
        <title>Actinomadura physcomitrii sp. nov., a novel actinomycete isolated from moss [Physcomitrium sphaericum (Ludw) Fuernr].</title>
        <authorList>
            <person name="Zhuang X."/>
            <person name="Liu C."/>
        </authorList>
    </citation>
    <scope>NUCLEOTIDE SEQUENCE [LARGE SCALE GENOMIC DNA]</scope>
    <source>
        <strain evidence="3 4">HMC1</strain>
    </source>
</reference>
<evidence type="ECO:0008006" key="5">
    <source>
        <dbReference type="Google" id="ProtNLM"/>
    </source>
</evidence>
<feature type="compositionally biased region" description="Basic and acidic residues" evidence="1">
    <location>
        <begin position="174"/>
        <end position="183"/>
    </location>
</feature>
<dbReference type="AlphaFoldDB" id="A0A6H9YS89"/>
<sequence>MRRQLFAIPALLPVLALGLAACGGDGKGASTSPTAKQTDELSAMRNFAKCMRDNGINMADPQQGSGGGMVTRVEGKKGDDDPGKMKAAEAKCKHLMPNGGKPPTLSPEEVTKLRAFAKCMRQRGINMPDPGDDGRIEHKVESKGGAGVPKEESIGENPESPKFQAAEKACGHLQPERPGQKGN</sequence>
<proteinExistence type="predicted"/>
<feature type="signal peptide" evidence="2">
    <location>
        <begin position="1"/>
        <end position="23"/>
    </location>
</feature>
<dbReference type="Proteomes" id="UP000468735">
    <property type="component" value="Unassembled WGS sequence"/>
</dbReference>
<protein>
    <recommendedName>
        <fullName evidence="5">Secreted protein</fullName>
    </recommendedName>
</protein>